<feature type="region of interest" description="Disordered" evidence="1">
    <location>
        <begin position="106"/>
        <end position="150"/>
    </location>
</feature>
<evidence type="ECO:0000313" key="3">
    <source>
        <dbReference type="EMBL" id="KAF2502089.1"/>
    </source>
</evidence>
<evidence type="ECO:0000256" key="1">
    <source>
        <dbReference type="SAM" id="MobiDB-lite"/>
    </source>
</evidence>
<name>A0A6A6RBJ1_9PEZI</name>
<dbReference type="EMBL" id="MU004181">
    <property type="protein sequence ID" value="KAF2502089.1"/>
    <property type="molecule type" value="Genomic_DNA"/>
</dbReference>
<feature type="compositionally biased region" description="Polar residues" evidence="1">
    <location>
        <begin position="137"/>
        <end position="150"/>
    </location>
</feature>
<feature type="transmembrane region" description="Helical" evidence="2">
    <location>
        <begin position="67"/>
        <end position="89"/>
    </location>
</feature>
<keyword evidence="4" id="KW-1185">Reference proteome</keyword>
<feature type="transmembrane region" description="Helical" evidence="2">
    <location>
        <begin position="30"/>
        <end position="55"/>
    </location>
</feature>
<sequence length="504" mass="55671">MLDTIDRDFLDIDLNLADRSKFQKILHTPLSIAPVAGLIHLSLIRVSIATFARSILSTDCNLELGHYVRAAGVPEIITAIFLLFAASILPRLTSLEMGSIFAGSSKFPGQRAPTSSAFTSGDDDDNPTLRNLPASPPMSNISNLDQPSYKTPSTAVARSDSVVAGMELAKQKVTTWVGNMKELREYRGVAPMDLSLQLTKMNAAFRTHYNPGRSSEIDVAGIILTGWSQRTGSRFSMERWWKILRVRKQWWRLTPGTSSFSNRNSSIHYMTYTVYSSFFRDLVAASSAIEKQAPTTAASSRSVSLCTIKNECFSREAFTISNGYHSHLDRANIVGDLAIEAFRICLFRCYFAYSANVKATDPCPSSRCGYLCVLGSSQTSEKMSGVGHNLKPATNHNFIEPAKGNIDTPEQNINCNAIIIVHPTGKFHNRAYITEDVSIGVLTPRFVTINEILKAGVVVHLKSHDLRGARITPGYSSIRQDGEVVRISRRRSAHPEETSQLRDT</sequence>
<keyword evidence="2" id="KW-1133">Transmembrane helix</keyword>
<dbReference type="AlphaFoldDB" id="A0A6A6RBJ1"/>
<evidence type="ECO:0000313" key="4">
    <source>
        <dbReference type="Proteomes" id="UP000799750"/>
    </source>
</evidence>
<gene>
    <name evidence="3" type="ORF">BU16DRAFT_532488</name>
</gene>
<accession>A0A6A6RBJ1</accession>
<dbReference type="Proteomes" id="UP000799750">
    <property type="component" value="Unassembled WGS sequence"/>
</dbReference>
<protein>
    <submittedName>
        <fullName evidence="3">Uncharacterized protein</fullName>
    </submittedName>
</protein>
<reference evidence="3" key="1">
    <citation type="journal article" date="2020" name="Stud. Mycol.">
        <title>101 Dothideomycetes genomes: a test case for predicting lifestyles and emergence of pathogens.</title>
        <authorList>
            <person name="Haridas S."/>
            <person name="Albert R."/>
            <person name="Binder M."/>
            <person name="Bloem J."/>
            <person name="Labutti K."/>
            <person name="Salamov A."/>
            <person name="Andreopoulos B."/>
            <person name="Baker S."/>
            <person name="Barry K."/>
            <person name="Bills G."/>
            <person name="Bluhm B."/>
            <person name="Cannon C."/>
            <person name="Castanera R."/>
            <person name="Culley D."/>
            <person name="Daum C."/>
            <person name="Ezra D."/>
            <person name="Gonzalez J."/>
            <person name="Henrissat B."/>
            <person name="Kuo A."/>
            <person name="Liang C."/>
            <person name="Lipzen A."/>
            <person name="Lutzoni F."/>
            <person name="Magnuson J."/>
            <person name="Mondo S."/>
            <person name="Nolan M."/>
            <person name="Ohm R."/>
            <person name="Pangilinan J."/>
            <person name="Park H.-J."/>
            <person name="Ramirez L."/>
            <person name="Alfaro M."/>
            <person name="Sun H."/>
            <person name="Tritt A."/>
            <person name="Yoshinaga Y."/>
            <person name="Zwiers L.-H."/>
            <person name="Turgeon B."/>
            <person name="Goodwin S."/>
            <person name="Spatafora J."/>
            <person name="Crous P."/>
            <person name="Grigoriev I."/>
        </authorList>
    </citation>
    <scope>NUCLEOTIDE SEQUENCE</scope>
    <source>
        <strain evidence="3">CBS 269.34</strain>
    </source>
</reference>
<proteinExistence type="predicted"/>
<keyword evidence="2" id="KW-0812">Transmembrane</keyword>
<organism evidence="3 4">
    <name type="scientific">Lophium mytilinum</name>
    <dbReference type="NCBI Taxonomy" id="390894"/>
    <lineage>
        <taxon>Eukaryota</taxon>
        <taxon>Fungi</taxon>
        <taxon>Dikarya</taxon>
        <taxon>Ascomycota</taxon>
        <taxon>Pezizomycotina</taxon>
        <taxon>Dothideomycetes</taxon>
        <taxon>Pleosporomycetidae</taxon>
        <taxon>Mytilinidiales</taxon>
        <taxon>Mytilinidiaceae</taxon>
        <taxon>Lophium</taxon>
    </lineage>
</organism>
<keyword evidence="2" id="KW-0472">Membrane</keyword>
<evidence type="ECO:0000256" key="2">
    <source>
        <dbReference type="SAM" id="Phobius"/>
    </source>
</evidence>